<keyword evidence="1" id="KW-0472">Membrane</keyword>
<evidence type="ECO:0008006" key="5">
    <source>
        <dbReference type="Google" id="ProtNLM"/>
    </source>
</evidence>
<feature type="transmembrane region" description="Helical" evidence="1">
    <location>
        <begin position="34"/>
        <end position="55"/>
    </location>
</feature>
<dbReference type="EMBL" id="JNFF01000053">
    <property type="protein sequence ID" value="KEQ30017.1"/>
    <property type="molecule type" value="Genomic_DNA"/>
</dbReference>
<keyword evidence="4" id="KW-1185">Reference proteome</keyword>
<keyword evidence="1" id="KW-1133">Transmembrane helix</keyword>
<dbReference type="PROSITE" id="PS51257">
    <property type="entry name" value="PROKAR_LIPOPROTEIN"/>
    <property type="match status" value="1"/>
</dbReference>
<dbReference type="eggNOG" id="ENOG50339SD">
    <property type="taxonomic scope" value="Bacteria"/>
</dbReference>
<comment type="caution">
    <text evidence="3">The sequence shown here is derived from an EMBL/GenBank/DDBJ whole genome shotgun (WGS) entry which is preliminary data.</text>
</comment>
<sequence>MNINKYLPLAVVALLMTTLSSCAAIESIFKAGVWSGVIIVVLILALVIWLVSKIFGGGRN</sequence>
<feature type="signal peptide" evidence="2">
    <location>
        <begin position="1"/>
        <end position="23"/>
    </location>
</feature>
<protein>
    <recommendedName>
        <fullName evidence="5">Phosphatidate cytidylyltransferase</fullName>
    </recommendedName>
</protein>
<proteinExistence type="predicted"/>
<dbReference type="OrthoDB" id="714277at2"/>
<name>A0A081PH44_9SPHI</name>
<gene>
    <name evidence="3" type="ORF">N180_11350</name>
</gene>
<organism evidence="3 4">
    <name type="scientific">Pedobacter antarcticus 4BY</name>
    <dbReference type="NCBI Taxonomy" id="1358423"/>
    <lineage>
        <taxon>Bacteria</taxon>
        <taxon>Pseudomonadati</taxon>
        <taxon>Bacteroidota</taxon>
        <taxon>Sphingobacteriia</taxon>
        <taxon>Sphingobacteriales</taxon>
        <taxon>Sphingobacteriaceae</taxon>
        <taxon>Pedobacter</taxon>
    </lineage>
</organism>
<evidence type="ECO:0000256" key="1">
    <source>
        <dbReference type="SAM" id="Phobius"/>
    </source>
</evidence>
<keyword evidence="1" id="KW-0812">Transmembrane</keyword>
<evidence type="ECO:0000313" key="4">
    <source>
        <dbReference type="Proteomes" id="UP000028007"/>
    </source>
</evidence>
<feature type="chain" id="PRO_5001761793" description="Phosphatidate cytidylyltransferase" evidence="2">
    <location>
        <begin position="24"/>
        <end position="60"/>
    </location>
</feature>
<dbReference type="Proteomes" id="UP000028007">
    <property type="component" value="Unassembled WGS sequence"/>
</dbReference>
<accession>A0A081PH44</accession>
<dbReference type="AlphaFoldDB" id="A0A081PH44"/>
<evidence type="ECO:0000256" key="2">
    <source>
        <dbReference type="SAM" id="SignalP"/>
    </source>
</evidence>
<dbReference type="RefSeq" id="WP_037440678.1">
    <property type="nucleotide sequence ID" value="NZ_JNFF01000053.1"/>
</dbReference>
<keyword evidence="2" id="KW-0732">Signal</keyword>
<reference evidence="3 4" key="1">
    <citation type="journal article" date="1992" name="Int. J. Syst. Bacteriol.">
        <title>Sphingobacterium antarcticus sp. nov. a Psychrotrophic Bacterium from the Soils of Schirmacher Oasis, Antarctica.</title>
        <authorList>
            <person name="Shivaji S."/>
            <person name="Ray M.K."/>
            <person name="Rao N.S."/>
            <person name="Saiserr L."/>
            <person name="Jagannadham M.V."/>
            <person name="Kumar G.S."/>
            <person name="Reddy G."/>
            <person name="Bhargava P.M."/>
        </authorList>
    </citation>
    <scope>NUCLEOTIDE SEQUENCE [LARGE SCALE GENOMIC DNA]</scope>
    <source>
        <strain evidence="3 4">4BY</strain>
    </source>
</reference>
<evidence type="ECO:0000313" key="3">
    <source>
        <dbReference type="EMBL" id="KEQ30017.1"/>
    </source>
</evidence>